<comment type="subcellular location">
    <subcellularLocation>
        <location evidence="7">Cytoplasm</location>
        <location evidence="7">Nucleoid</location>
    </subcellularLocation>
</comment>
<dbReference type="InterPro" id="IPR035644">
    <property type="entry name" value="MraZ_C"/>
</dbReference>
<evidence type="ECO:0000259" key="8">
    <source>
        <dbReference type="PROSITE" id="PS51740"/>
    </source>
</evidence>
<evidence type="ECO:0000256" key="6">
    <source>
        <dbReference type="ARBA" id="ARBA00023163"/>
    </source>
</evidence>
<dbReference type="CDD" id="cd16321">
    <property type="entry name" value="MraZ_C"/>
    <property type="match status" value="1"/>
</dbReference>
<keyword evidence="5 7" id="KW-0238">DNA-binding</keyword>
<proteinExistence type="inferred from homology"/>
<dbReference type="InterPro" id="IPR020603">
    <property type="entry name" value="MraZ_dom"/>
</dbReference>
<evidence type="ECO:0000256" key="1">
    <source>
        <dbReference type="ARBA" id="ARBA00013860"/>
    </source>
</evidence>
<gene>
    <name evidence="7 9" type="primary">mraZ</name>
    <name evidence="9" type="ORF">JEOSCH030_00928</name>
</gene>
<keyword evidence="2 7" id="KW-0963">Cytoplasm</keyword>
<dbReference type="AlphaFoldDB" id="A0A6V7RDT7"/>
<dbReference type="FunFam" id="3.40.1550.20:FF:000002">
    <property type="entry name" value="Transcriptional regulator MraZ"/>
    <property type="match status" value="1"/>
</dbReference>
<dbReference type="InterPro" id="IPR007159">
    <property type="entry name" value="SpoVT-AbrB_dom"/>
</dbReference>
<evidence type="ECO:0000256" key="2">
    <source>
        <dbReference type="ARBA" id="ARBA00022490"/>
    </source>
</evidence>
<dbReference type="GO" id="GO:0003700">
    <property type="term" value="F:DNA-binding transcription factor activity"/>
    <property type="evidence" value="ECO:0007669"/>
    <property type="project" value="UniProtKB-UniRule"/>
</dbReference>
<keyword evidence="4 7" id="KW-0805">Transcription regulation</keyword>
<reference evidence="9 10" key="1">
    <citation type="submission" date="2020-07" db="EMBL/GenBank/DDBJ databases">
        <authorList>
            <person name="Criscuolo A."/>
        </authorList>
    </citation>
    <scope>NUCLEOTIDE SEQUENCE [LARGE SCALE GENOMIC DNA]</scope>
    <source>
        <strain evidence="10">CIP 111030</strain>
    </source>
</reference>
<keyword evidence="3" id="KW-0677">Repeat</keyword>
<keyword evidence="10" id="KW-1185">Reference proteome</keyword>
<dbReference type="Pfam" id="PF02381">
    <property type="entry name" value="MraZ"/>
    <property type="match status" value="2"/>
</dbReference>
<evidence type="ECO:0000313" key="9">
    <source>
        <dbReference type="EMBL" id="CAD2075883.1"/>
    </source>
</evidence>
<comment type="caution">
    <text evidence="9">The sequence shown here is derived from an EMBL/GenBank/DDBJ whole genome shotgun (WGS) entry which is preliminary data.</text>
</comment>
<dbReference type="NCBIfam" id="TIGR00242">
    <property type="entry name" value="division/cell wall cluster transcriptional repressor MraZ"/>
    <property type="match status" value="1"/>
</dbReference>
<evidence type="ECO:0000256" key="3">
    <source>
        <dbReference type="ARBA" id="ARBA00022737"/>
    </source>
</evidence>
<comment type="similarity">
    <text evidence="7">Belongs to the MraZ family.</text>
</comment>
<dbReference type="Gene3D" id="3.40.1550.20">
    <property type="entry name" value="Transcriptional regulator MraZ domain"/>
    <property type="match status" value="1"/>
</dbReference>
<dbReference type="GO" id="GO:2000143">
    <property type="term" value="P:negative regulation of DNA-templated transcription initiation"/>
    <property type="evidence" value="ECO:0007669"/>
    <property type="project" value="TreeGrafter"/>
</dbReference>
<dbReference type="GO" id="GO:0000976">
    <property type="term" value="F:transcription cis-regulatory region binding"/>
    <property type="evidence" value="ECO:0007669"/>
    <property type="project" value="TreeGrafter"/>
</dbReference>
<keyword evidence="6 7" id="KW-0804">Transcription</keyword>
<dbReference type="PANTHER" id="PTHR34701:SF1">
    <property type="entry name" value="TRANSCRIPTIONAL REGULATOR MRAZ"/>
    <property type="match status" value="1"/>
</dbReference>
<dbReference type="PANTHER" id="PTHR34701">
    <property type="entry name" value="TRANSCRIPTIONAL REGULATOR MRAZ"/>
    <property type="match status" value="1"/>
</dbReference>
<feature type="domain" description="SpoVT-AbrB" evidence="8">
    <location>
        <begin position="91"/>
        <end position="134"/>
    </location>
</feature>
<dbReference type="PROSITE" id="PS51740">
    <property type="entry name" value="SPOVT_ABRB"/>
    <property type="match status" value="2"/>
</dbReference>
<evidence type="ECO:0000313" key="10">
    <source>
        <dbReference type="Proteomes" id="UP000521032"/>
    </source>
</evidence>
<name>A0A6V7RDT7_9BACL</name>
<organism evidence="9 10">
    <name type="scientific">Phocicoccus schoeneichii</name>
    <dbReference type="NCBI Taxonomy" id="1812261"/>
    <lineage>
        <taxon>Bacteria</taxon>
        <taxon>Bacillati</taxon>
        <taxon>Bacillota</taxon>
        <taxon>Bacilli</taxon>
        <taxon>Bacillales</taxon>
        <taxon>Salinicoccaceae</taxon>
        <taxon>Phocicoccus</taxon>
    </lineage>
</organism>
<evidence type="ECO:0000256" key="4">
    <source>
        <dbReference type="ARBA" id="ARBA00023015"/>
    </source>
</evidence>
<dbReference type="SUPFAM" id="SSF89447">
    <property type="entry name" value="AbrB/MazE/MraZ-like"/>
    <property type="match status" value="1"/>
</dbReference>
<evidence type="ECO:0000256" key="7">
    <source>
        <dbReference type="HAMAP-Rule" id="MF_01008"/>
    </source>
</evidence>
<feature type="domain" description="SpoVT-AbrB" evidence="8">
    <location>
        <begin position="20"/>
        <end position="62"/>
    </location>
</feature>
<accession>A0A6V7RDT7</accession>
<protein>
    <recommendedName>
        <fullName evidence="1 7">Transcriptional regulator MraZ</fullName>
    </recommendedName>
</protein>
<dbReference type="HAMAP" id="MF_01008">
    <property type="entry name" value="MraZ"/>
    <property type="match status" value="1"/>
</dbReference>
<dbReference type="GO" id="GO:0005737">
    <property type="term" value="C:cytoplasm"/>
    <property type="evidence" value="ECO:0007669"/>
    <property type="project" value="UniProtKB-UniRule"/>
</dbReference>
<sequence>MVDCGKLDIEKWGEIMFMGEYNHNLDTKGRIIVPSKFREALSNEFVITRGLDKCLFIYTNDEWSRIEEKMKELPLTRKDVRKFMRMFFSGAIRVEVDKQGRVNIPQNLREYAGLTKACTVIGVSSRVEIWDTDKWNDFYDESEDNFEDIAEDLIDFNF</sequence>
<dbReference type="EMBL" id="CAJEWE010000010">
    <property type="protein sequence ID" value="CAD2075883.1"/>
    <property type="molecule type" value="Genomic_DNA"/>
</dbReference>
<dbReference type="InterPro" id="IPR035642">
    <property type="entry name" value="MraZ_N"/>
</dbReference>
<dbReference type="GO" id="GO:0009295">
    <property type="term" value="C:nucleoid"/>
    <property type="evidence" value="ECO:0007669"/>
    <property type="project" value="UniProtKB-SubCell"/>
</dbReference>
<dbReference type="Proteomes" id="UP000521032">
    <property type="component" value="Unassembled WGS sequence"/>
</dbReference>
<dbReference type="InterPro" id="IPR037914">
    <property type="entry name" value="SpoVT-AbrB_sf"/>
</dbReference>
<comment type="subunit">
    <text evidence="7">Forms oligomers.</text>
</comment>
<evidence type="ECO:0000256" key="5">
    <source>
        <dbReference type="ARBA" id="ARBA00023125"/>
    </source>
</evidence>
<dbReference type="InterPro" id="IPR038619">
    <property type="entry name" value="MraZ_sf"/>
</dbReference>
<dbReference type="CDD" id="cd16320">
    <property type="entry name" value="MraZ_N"/>
    <property type="match status" value="1"/>
</dbReference>
<dbReference type="InterPro" id="IPR003444">
    <property type="entry name" value="MraZ"/>
</dbReference>